<dbReference type="EMBL" id="QPFP01000257">
    <property type="protein sequence ID" value="TEB18402.1"/>
    <property type="molecule type" value="Genomic_DNA"/>
</dbReference>
<organism evidence="2 3">
    <name type="scientific">Coprinellus micaceus</name>
    <name type="common">Glistening ink-cap mushroom</name>
    <name type="synonym">Coprinus micaceus</name>
    <dbReference type="NCBI Taxonomy" id="71717"/>
    <lineage>
        <taxon>Eukaryota</taxon>
        <taxon>Fungi</taxon>
        <taxon>Dikarya</taxon>
        <taxon>Basidiomycota</taxon>
        <taxon>Agaricomycotina</taxon>
        <taxon>Agaricomycetes</taxon>
        <taxon>Agaricomycetidae</taxon>
        <taxon>Agaricales</taxon>
        <taxon>Agaricineae</taxon>
        <taxon>Psathyrellaceae</taxon>
        <taxon>Coprinellus</taxon>
    </lineage>
</organism>
<dbReference type="Proteomes" id="UP000298030">
    <property type="component" value="Unassembled WGS sequence"/>
</dbReference>
<evidence type="ECO:0000313" key="3">
    <source>
        <dbReference type="Proteomes" id="UP000298030"/>
    </source>
</evidence>
<gene>
    <name evidence="2" type="ORF">FA13DRAFT_1803602</name>
</gene>
<feature type="region of interest" description="Disordered" evidence="1">
    <location>
        <begin position="270"/>
        <end position="292"/>
    </location>
</feature>
<evidence type="ECO:0000313" key="2">
    <source>
        <dbReference type="EMBL" id="TEB18402.1"/>
    </source>
</evidence>
<dbReference type="AlphaFoldDB" id="A0A4Y7SAU0"/>
<accession>A0A4Y7SAU0</accession>
<reference evidence="2 3" key="1">
    <citation type="journal article" date="2019" name="Nat. Ecol. Evol.">
        <title>Megaphylogeny resolves global patterns of mushroom evolution.</title>
        <authorList>
            <person name="Varga T."/>
            <person name="Krizsan K."/>
            <person name="Foldi C."/>
            <person name="Dima B."/>
            <person name="Sanchez-Garcia M."/>
            <person name="Sanchez-Ramirez S."/>
            <person name="Szollosi G.J."/>
            <person name="Szarkandi J.G."/>
            <person name="Papp V."/>
            <person name="Albert L."/>
            <person name="Andreopoulos W."/>
            <person name="Angelini C."/>
            <person name="Antonin V."/>
            <person name="Barry K.W."/>
            <person name="Bougher N.L."/>
            <person name="Buchanan P."/>
            <person name="Buyck B."/>
            <person name="Bense V."/>
            <person name="Catcheside P."/>
            <person name="Chovatia M."/>
            <person name="Cooper J."/>
            <person name="Damon W."/>
            <person name="Desjardin D."/>
            <person name="Finy P."/>
            <person name="Geml J."/>
            <person name="Haridas S."/>
            <person name="Hughes K."/>
            <person name="Justo A."/>
            <person name="Karasinski D."/>
            <person name="Kautmanova I."/>
            <person name="Kiss B."/>
            <person name="Kocsube S."/>
            <person name="Kotiranta H."/>
            <person name="LaButti K.M."/>
            <person name="Lechner B.E."/>
            <person name="Liimatainen K."/>
            <person name="Lipzen A."/>
            <person name="Lukacs Z."/>
            <person name="Mihaltcheva S."/>
            <person name="Morgado L.N."/>
            <person name="Niskanen T."/>
            <person name="Noordeloos M.E."/>
            <person name="Ohm R.A."/>
            <person name="Ortiz-Santana B."/>
            <person name="Ovrebo C."/>
            <person name="Racz N."/>
            <person name="Riley R."/>
            <person name="Savchenko A."/>
            <person name="Shiryaev A."/>
            <person name="Soop K."/>
            <person name="Spirin V."/>
            <person name="Szebenyi C."/>
            <person name="Tomsovsky M."/>
            <person name="Tulloss R.E."/>
            <person name="Uehling J."/>
            <person name="Grigoriev I.V."/>
            <person name="Vagvolgyi C."/>
            <person name="Papp T."/>
            <person name="Martin F.M."/>
            <person name="Miettinen O."/>
            <person name="Hibbett D.S."/>
            <person name="Nagy L.G."/>
        </authorList>
    </citation>
    <scope>NUCLEOTIDE SEQUENCE [LARGE SCALE GENOMIC DNA]</scope>
    <source>
        <strain evidence="2 3">FP101781</strain>
    </source>
</reference>
<proteinExistence type="predicted"/>
<evidence type="ECO:0000256" key="1">
    <source>
        <dbReference type="SAM" id="MobiDB-lite"/>
    </source>
</evidence>
<protein>
    <submittedName>
        <fullName evidence="2">Uncharacterized protein</fullName>
    </submittedName>
</protein>
<sequence length="437" mass="47999">MDFDASWCTVCDTLIAPKRYNIPLEQPQPPPPSPPTKKPLRKGGLVQGTGRAKAAAAAAAAKPQPIPAPNPTRYRTVIDQGPQGLYCSDDCRMADLNSSYLGRPVYPDRAPAEPVASSSKPRKYSPHALALAKQLNFPPLPDLNSIVYADDDSDEEFFCQPDEYTGGIIMAGRRIAEALPKPMKPRTSRYDPKPEVPKPIPGWTDGSNAWRASVYYNTRLHSDPTIATTTPRPRVRTTRRANAAACTEERPVDPTADLYEKFNECMSRRAESRISPASLSVSPDSPAPIRRERSFLPPHLEGKLLVPDVKLKVRSSSSASLTSSSTSSASSSSRRSVRSPLSTTSDQDLLTPLRVKRPAPEPMRSWSADNMLQYAPMKQPTRIVKKTERVVGEDGEEKWVEVEREELPQKLFLFPMARPMAPPPPGAVLPASVRAAS</sequence>
<name>A0A4Y7SAU0_COPMI</name>
<feature type="compositionally biased region" description="Low complexity" evidence="1">
    <location>
        <begin position="315"/>
        <end position="345"/>
    </location>
</feature>
<feature type="compositionally biased region" description="Low complexity" evidence="1">
    <location>
        <begin position="52"/>
        <end position="62"/>
    </location>
</feature>
<feature type="region of interest" description="Disordered" evidence="1">
    <location>
        <begin position="315"/>
        <end position="364"/>
    </location>
</feature>
<feature type="compositionally biased region" description="Pro residues" evidence="1">
    <location>
        <begin position="26"/>
        <end position="37"/>
    </location>
</feature>
<dbReference type="OrthoDB" id="3365472at2759"/>
<feature type="region of interest" description="Disordered" evidence="1">
    <location>
        <begin position="21"/>
        <end position="73"/>
    </location>
</feature>
<comment type="caution">
    <text evidence="2">The sequence shown here is derived from an EMBL/GenBank/DDBJ whole genome shotgun (WGS) entry which is preliminary data.</text>
</comment>
<feature type="region of interest" description="Disordered" evidence="1">
    <location>
        <begin position="183"/>
        <end position="202"/>
    </location>
</feature>
<keyword evidence="3" id="KW-1185">Reference proteome</keyword>
<feature type="region of interest" description="Disordered" evidence="1">
    <location>
        <begin position="224"/>
        <end position="248"/>
    </location>
</feature>